<dbReference type="PANTHER" id="PTHR15171">
    <property type="entry name" value="EMERIN"/>
    <property type="match status" value="1"/>
</dbReference>
<name>A0A8T2JUB0_9PIPI</name>
<reference evidence="4" key="1">
    <citation type="thesis" date="2020" institute="ProQuest LLC" country="789 East Eisenhower Parkway, Ann Arbor, MI, USA">
        <title>Comparative Genomics and Chromosome Evolution.</title>
        <authorList>
            <person name="Mudd A.B."/>
        </authorList>
    </citation>
    <scope>NUCLEOTIDE SEQUENCE</scope>
    <source>
        <strain evidence="4">Female2</strain>
        <tissue evidence="4">Blood</tissue>
    </source>
</reference>
<dbReference type="InterPro" id="IPR003887">
    <property type="entry name" value="LEM_dom"/>
</dbReference>
<dbReference type="InterPro" id="IPR011015">
    <property type="entry name" value="LEM/LEM-like_dom_sf"/>
</dbReference>
<dbReference type="OrthoDB" id="10015574at2759"/>
<sequence length="197" mass="23663">MDRYKRMTDEELIESLRNCNITHGPVVGTTRTLYEKKLYEYERSKTKNPLDSYETKTHYRSGPYENDDDSYETRTRYRSAPYDDDDSDSYYEEKTVTRTYHYPPAPQRSHLESFEHRSFYGDNTYQPVSQMRHSLGSTQNVEPRKPIREIQKEETSVKRYIPLWLHILLLLLLTGFLAYIYFSEESNENPFRKHISE</sequence>
<evidence type="ECO:0000313" key="5">
    <source>
        <dbReference type="Proteomes" id="UP000812440"/>
    </source>
</evidence>
<dbReference type="PROSITE" id="PS50954">
    <property type="entry name" value="LEM"/>
    <property type="match status" value="1"/>
</dbReference>
<dbReference type="Pfam" id="PF03020">
    <property type="entry name" value="LEM"/>
    <property type="match status" value="1"/>
</dbReference>
<evidence type="ECO:0000256" key="1">
    <source>
        <dbReference type="SAM" id="MobiDB-lite"/>
    </source>
</evidence>
<feature type="region of interest" description="Disordered" evidence="1">
    <location>
        <begin position="45"/>
        <end position="89"/>
    </location>
</feature>
<evidence type="ECO:0000259" key="3">
    <source>
        <dbReference type="PROSITE" id="PS50954"/>
    </source>
</evidence>
<dbReference type="SUPFAM" id="SSF63451">
    <property type="entry name" value="LEM domain"/>
    <property type="match status" value="1"/>
</dbReference>
<feature type="transmembrane region" description="Helical" evidence="2">
    <location>
        <begin position="161"/>
        <end position="182"/>
    </location>
</feature>
<comment type="caution">
    <text evidence="4">The sequence shown here is derived from an EMBL/GenBank/DDBJ whole genome shotgun (WGS) entry which is preliminary data.</text>
</comment>
<organism evidence="4 5">
    <name type="scientific">Hymenochirus boettgeri</name>
    <name type="common">Congo dwarf clawed frog</name>
    <dbReference type="NCBI Taxonomy" id="247094"/>
    <lineage>
        <taxon>Eukaryota</taxon>
        <taxon>Metazoa</taxon>
        <taxon>Chordata</taxon>
        <taxon>Craniata</taxon>
        <taxon>Vertebrata</taxon>
        <taxon>Euteleostomi</taxon>
        <taxon>Amphibia</taxon>
        <taxon>Batrachia</taxon>
        <taxon>Anura</taxon>
        <taxon>Pipoidea</taxon>
        <taxon>Pipidae</taxon>
        <taxon>Pipinae</taxon>
        <taxon>Hymenochirus</taxon>
    </lineage>
</organism>
<dbReference type="InterPro" id="IPR035004">
    <property type="entry name" value="Emerin"/>
</dbReference>
<keyword evidence="5" id="KW-1185">Reference proteome</keyword>
<dbReference type="GO" id="GO:0005635">
    <property type="term" value="C:nuclear envelope"/>
    <property type="evidence" value="ECO:0007669"/>
    <property type="project" value="InterPro"/>
</dbReference>
<accession>A0A8T2JUB0</accession>
<dbReference type="EMBL" id="JAACNH010000003">
    <property type="protein sequence ID" value="KAG8447922.1"/>
    <property type="molecule type" value="Genomic_DNA"/>
</dbReference>
<dbReference type="Gene3D" id="1.10.720.40">
    <property type="match status" value="1"/>
</dbReference>
<dbReference type="AlphaFoldDB" id="A0A8T2JUB0"/>
<evidence type="ECO:0000256" key="2">
    <source>
        <dbReference type="SAM" id="Phobius"/>
    </source>
</evidence>
<keyword evidence="2" id="KW-0472">Membrane</keyword>
<dbReference type="PANTHER" id="PTHR15171:SF2">
    <property type="entry name" value="EMERIN"/>
    <property type="match status" value="1"/>
</dbReference>
<dbReference type="SMART" id="SM00540">
    <property type="entry name" value="LEM"/>
    <property type="match status" value="1"/>
</dbReference>
<dbReference type="Proteomes" id="UP000812440">
    <property type="component" value="Chromosome 8_10"/>
</dbReference>
<dbReference type="FunFam" id="1.10.720.40:FF:000001">
    <property type="entry name" value="LEM domain containing 2, isoform CRA_a"/>
    <property type="match status" value="1"/>
</dbReference>
<keyword evidence="2" id="KW-1133">Transmembrane helix</keyword>
<keyword evidence="2" id="KW-0812">Transmembrane</keyword>
<gene>
    <name evidence="4" type="ORF">GDO86_015150</name>
</gene>
<evidence type="ECO:0000313" key="4">
    <source>
        <dbReference type="EMBL" id="KAG8447922.1"/>
    </source>
</evidence>
<feature type="domain" description="LEM" evidence="3">
    <location>
        <begin position="1"/>
        <end position="45"/>
    </location>
</feature>
<protein>
    <recommendedName>
        <fullName evidence="3">LEM domain-containing protein</fullName>
    </recommendedName>
</protein>
<proteinExistence type="predicted"/>